<evidence type="ECO:0000313" key="20">
    <source>
        <dbReference type="Proteomes" id="UP000466442"/>
    </source>
</evidence>
<feature type="disulfide bond" description="Redox-active" evidence="18">
    <location>
        <begin position="87"/>
        <end position="92"/>
    </location>
</feature>
<feature type="active site" evidence="16">
    <location>
        <position position="376"/>
    </location>
</feature>
<protein>
    <recommendedName>
        <fullName evidence="21">Ero1-like protein</fullName>
    </recommendedName>
</protein>
<dbReference type="GO" id="GO:0034975">
    <property type="term" value="P:protein folding in endoplasmic reticulum"/>
    <property type="evidence" value="ECO:0007669"/>
    <property type="project" value="InterPro"/>
</dbReference>
<feature type="binding site" evidence="17">
    <location>
        <position position="183"/>
    </location>
    <ligand>
        <name>FAD</name>
        <dbReference type="ChEBI" id="CHEBI:57692"/>
    </ligand>
</feature>
<dbReference type="AlphaFoldDB" id="A0A6A4JE90"/>
<evidence type="ECO:0000256" key="8">
    <source>
        <dbReference type="ARBA" id="ARBA00022824"/>
    </source>
</evidence>
<feature type="active site" description="Nucleophile" evidence="16">
    <location>
        <position position="373"/>
    </location>
</feature>
<feature type="binding site" evidence="17">
    <location>
        <position position="194"/>
    </location>
    <ligand>
        <name>FAD</name>
        <dbReference type="ChEBI" id="CHEBI:57692"/>
    </ligand>
</feature>
<keyword evidence="6" id="KW-0285">Flavoprotein</keyword>
<keyword evidence="20" id="KW-1185">Reference proteome</keyword>
<comment type="caution">
    <text evidence="19">The sequence shown here is derived from an EMBL/GenBank/DDBJ whole genome shotgun (WGS) entry which is preliminary data.</text>
</comment>
<evidence type="ECO:0000256" key="7">
    <source>
        <dbReference type="ARBA" id="ARBA00022729"/>
    </source>
</evidence>
<accession>A0A6A4JE90</accession>
<sequence>MGINGTYHDTIKSIISQHDRVHNEESDCLCHLEGQIGDCACSVDVVDQFNNVKLYPRLRSLLSKDYFRFYKVNFQRRCPFWEEDGRCSMKTCHVKMCHEGDVPPGLRENLTVEDEVLISKSHDCEKESDTDTELGHLNMTISPDVYKGFELWQAYDEDNFSVYPDEDGEAQYVDLLLNPERFTGYKGKAAHRIWKAIYLENCFWSQAPLELNNLCLEKRVFYRVISGLHASINIHLSANYLFGKRSRVFLTQQPNDEWGRNAAEFHRRFSPTYTKGLGPQWLKNLYFLYLVELRAVAKVAPYLKNESFYTGNNEEDRETKIAVSDMLKIVDSFKYHFNESALFDGGGQTADDLKKEFRYRFRNVSRIMDCVGCQKCKLWGKLQVQGLGTALKILFSGKFDSMSTEIQKNRANSTLIDLKPPQLARSEIVSLFNAIGRLSNSIYEIEQLKRMI</sequence>
<evidence type="ECO:0000256" key="17">
    <source>
        <dbReference type="PIRSR" id="PIRSR017205-2"/>
    </source>
</evidence>
<dbReference type="PANTHER" id="PTHR12613:SF0">
    <property type="entry name" value="ERO1-LIKE PROTEIN"/>
    <property type="match status" value="1"/>
</dbReference>
<keyword evidence="8" id="KW-0256">Endoplasmic reticulum</keyword>
<evidence type="ECO:0000313" key="19">
    <source>
        <dbReference type="EMBL" id="KAF6205291.1"/>
    </source>
</evidence>
<comment type="cofactor">
    <cofactor evidence="1 17">
        <name>FAD</name>
        <dbReference type="ChEBI" id="CHEBI:57692"/>
    </cofactor>
</comment>
<keyword evidence="12" id="KW-0472">Membrane</keyword>
<keyword evidence="7" id="KW-0732">Signal</keyword>
<evidence type="ECO:0000256" key="9">
    <source>
        <dbReference type="ARBA" id="ARBA00022827"/>
    </source>
</evidence>
<comment type="subunit">
    <text evidence="4">May function both as a monomer and a homodimer.</text>
</comment>
<dbReference type="GO" id="GO:0005789">
    <property type="term" value="C:endoplasmic reticulum membrane"/>
    <property type="evidence" value="ECO:0007669"/>
    <property type="project" value="UniProtKB-SubCell"/>
</dbReference>
<name>A0A6A4JE90_APOLU</name>
<evidence type="ECO:0000256" key="12">
    <source>
        <dbReference type="ARBA" id="ARBA00023136"/>
    </source>
</evidence>
<evidence type="ECO:0000256" key="4">
    <source>
        <dbReference type="ARBA" id="ARBA00011802"/>
    </source>
</evidence>
<evidence type="ECO:0000256" key="18">
    <source>
        <dbReference type="PIRSR" id="PIRSR017205-3"/>
    </source>
</evidence>
<keyword evidence="5" id="KW-0813">Transport</keyword>
<dbReference type="PANTHER" id="PTHR12613">
    <property type="entry name" value="ERO1-RELATED"/>
    <property type="match status" value="1"/>
</dbReference>
<keyword evidence="15" id="KW-0676">Redox-active center</keyword>
<evidence type="ECO:0000256" key="14">
    <source>
        <dbReference type="ARBA" id="ARBA00023180"/>
    </source>
</evidence>
<evidence type="ECO:0000256" key="2">
    <source>
        <dbReference type="ARBA" id="ARBA00004367"/>
    </source>
</evidence>
<keyword evidence="11" id="KW-0560">Oxidoreductase</keyword>
<dbReference type="SUPFAM" id="SSF110019">
    <property type="entry name" value="ERO1-like"/>
    <property type="match status" value="1"/>
</dbReference>
<dbReference type="InterPro" id="IPR007266">
    <property type="entry name" value="Ero1"/>
</dbReference>
<evidence type="ECO:0000256" key="5">
    <source>
        <dbReference type="ARBA" id="ARBA00022448"/>
    </source>
</evidence>
<dbReference type="GO" id="GO:0071949">
    <property type="term" value="F:FAD binding"/>
    <property type="evidence" value="ECO:0007669"/>
    <property type="project" value="InterPro"/>
</dbReference>
<evidence type="ECO:0000256" key="1">
    <source>
        <dbReference type="ARBA" id="ARBA00001974"/>
    </source>
</evidence>
<dbReference type="Pfam" id="PF04137">
    <property type="entry name" value="ERO1"/>
    <property type="match status" value="1"/>
</dbReference>
<proteinExistence type="inferred from homology"/>
<comment type="subcellular location">
    <subcellularLocation>
        <location evidence="2">Endoplasmic reticulum membrane</location>
        <topology evidence="2">Peripheral membrane protein</topology>
        <orientation evidence="2">Lumenal side</orientation>
    </subcellularLocation>
</comment>
<feature type="binding site" evidence="17">
    <location>
        <position position="181"/>
    </location>
    <ligand>
        <name>FAD</name>
        <dbReference type="ChEBI" id="CHEBI:57692"/>
    </ligand>
</feature>
<feature type="binding site" evidence="17">
    <location>
        <position position="226"/>
    </location>
    <ligand>
        <name>FAD</name>
        <dbReference type="ChEBI" id="CHEBI:57692"/>
    </ligand>
</feature>
<feature type="disulfide bond" description="Redox-active" evidence="18">
    <location>
        <begin position="373"/>
        <end position="376"/>
    </location>
</feature>
<feature type="binding site" evidence="17">
    <location>
        <position position="229"/>
    </location>
    <ligand>
        <name>FAD</name>
        <dbReference type="ChEBI" id="CHEBI:57692"/>
    </ligand>
</feature>
<dbReference type="GO" id="GO:0015035">
    <property type="term" value="F:protein-disulfide reductase activity"/>
    <property type="evidence" value="ECO:0007669"/>
    <property type="project" value="InterPro"/>
</dbReference>
<evidence type="ECO:0000256" key="3">
    <source>
        <dbReference type="ARBA" id="ARBA00008277"/>
    </source>
</evidence>
<evidence type="ECO:0008006" key="21">
    <source>
        <dbReference type="Google" id="ProtNLM"/>
    </source>
</evidence>
<dbReference type="OrthoDB" id="269384at2759"/>
<comment type="similarity">
    <text evidence="3">Belongs to the EROs family.</text>
</comment>
<reference evidence="19" key="1">
    <citation type="journal article" date="2021" name="Mol. Ecol. Resour.">
        <title>Apolygus lucorum genome provides insights into omnivorousness and mesophyll feeding.</title>
        <authorList>
            <person name="Liu Y."/>
            <person name="Liu H."/>
            <person name="Wang H."/>
            <person name="Huang T."/>
            <person name="Liu B."/>
            <person name="Yang B."/>
            <person name="Yin L."/>
            <person name="Li B."/>
            <person name="Zhang Y."/>
            <person name="Zhang S."/>
            <person name="Jiang F."/>
            <person name="Zhang X."/>
            <person name="Ren Y."/>
            <person name="Wang B."/>
            <person name="Wang S."/>
            <person name="Lu Y."/>
            <person name="Wu K."/>
            <person name="Fan W."/>
            <person name="Wang G."/>
        </authorList>
    </citation>
    <scope>NUCLEOTIDE SEQUENCE</scope>
    <source>
        <strain evidence="19">12Hb</strain>
    </source>
</reference>
<dbReference type="InterPro" id="IPR037192">
    <property type="entry name" value="ERO1-like_sf"/>
</dbReference>
<gene>
    <name evidence="19" type="ORF">GE061_019460</name>
</gene>
<keyword evidence="14" id="KW-0325">Glycoprotein</keyword>
<evidence type="ECO:0000256" key="16">
    <source>
        <dbReference type="PIRSR" id="PIRSR017205-1"/>
    </source>
</evidence>
<evidence type="ECO:0000256" key="11">
    <source>
        <dbReference type="ARBA" id="ARBA00023002"/>
    </source>
</evidence>
<evidence type="ECO:0000256" key="13">
    <source>
        <dbReference type="ARBA" id="ARBA00023157"/>
    </source>
</evidence>
<evidence type="ECO:0000256" key="10">
    <source>
        <dbReference type="ARBA" id="ARBA00022982"/>
    </source>
</evidence>
<dbReference type="EMBL" id="WIXP02000009">
    <property type="protein sequence ID" value="KAF6205291.1"/>
    <property type="molecule type" value="Genomic_DNA"/>
</dbReference>
<keyword evidence="9 17" id="KW-0274">FAD</keyword>
<keyword evidence="10" id="KW-0249">Electron transport</keyword>
<evidence type="ECO:0000256" key="6">
    <source>
        <dbReference type="ARBA" id="ARBA00022630"/>
    </source>
</evidence>
<evidence type="ECO:0000256" key="15">
    <source>
        <dbReference type="ARBA" id="ARBA00023284"/>
    </source>
</evidence>
<feature type="binding site" evidence="17">
    <location>
        <position position="268"/>
    </location>
    <ligand>
        <name>FAD</name>
        <dbReference type="ChEBI" id="CHEBI:57692"/>
    </ligand>
</feature>
<dbReference type="Proteomes" id="UP000466442">
    <property type="component" value="Linkage Group LG9"/>
</dbReference>
<dbReference type="PIRSF" id="PIRSF017205">
    <property type="entry name" value="ERO1"/>
    <property type="match status" value="1"/>
</dbReference>
<dbReference type="GO" id="GO:0016972">
    <property type="term" value="F:thiol oxidase activity"/>
    <property type="evidence" value="ECO:0007669"/>
    <property type="project" value="InterPro"/>
</dbReference>
<keyword evidence="13 18" id="KW-1015">Disulfide bond</keyword>
<organism evidence="19 20">
    <name type="scientific">Apolygus lucorum</name>
    <name type="common">Small green plant bug</name>
    <name type="synonym">Lygocoris lucorum</name>
    <dbReference type="NCBI Taxonomy" id="248454"/>
    <lineage>
        <taxon>Eukaryota</taxon>
        <taxon>Metazoa</taxon>
        <taxon>Ecdysozoa</taxon>
        <taxon>Arthropoda</taxon>
        <taxon>Hexapoda</taxon>
        <taxon>Insecta</taxon>
        <taxon>Pterygota</taxon>
        <taxon>Neoptera</taxon>
        <taxon>Paraneoptera</taxon>
        <taxon>Hemiptera</taxon>
        <taxon>Heteroptera</taxon>
        <taxon>Panheteroptera</taxon>
        <taxon>Cimicomorpha</taxon>
        <taxon>Miridae</taxon>
        <taxon>Mirini</taxon>
        <taxon>Apolygus</taxon>
    </lineage>
</organism>